<comment type="subunit">
    <text evidence="7">Part of the 50S ribosomal subunit; part of the 5S rRNA/L5/L18/L25 subcomplex. Contacts the 5S and 23S rRNAs.</text>
</comment>
<evidence type="ECO:0000256" key="7">
    <source>
        <dbReference type="HAMAP-Rule" id="MF_01337"/>
    </source>
</evidence>
<keyword evidence="5 7" id="KW-0687">Ribonucleoprotein</keyword>
<reference evidence="9" key="1">
    <citation type="submission" date="2017-09" db="EMBL/GenBank/DDBJ databases">
        <title>Depth-based differentiation of microbial function through sediment-hosted aquifers and enrichment of novel symbionts in the deep terrestrial subsurface.</title>
        <authorList>
            <person name="Probst A.J."/>
            <person name="Ladd B."/>
            <person name="Jarett J.K."/>
            <person name="Geller-Mcgrath D.E."/>
            <person name="Sieber C.M.K."/>
            <person name="Emerson J.B."/>
            <person name="Anantharaman K."/>
            <person name="Thomas B.C."/>
            <person name="Malmstrom R."/>
            <person name="Stieglmeier M."/>
            <person name="Klingl A."/>
            <person name="Woyke T."/>
            <person name="Ryan C.M."/>
            <person name="Banfield J.F."/>
        </authorList>
    </citation>
    <scope>NUCLEOTIDE SEQUENCE [LARGE SCALE GENOMIC DNA]</scope>
</reference>
<dbReference type="PANTHER" id="PTHR12899:SF3">
    <property type="entry name" value="LARGE RIBOSOMAL SUBUNIT PROTEIN UL18M"/>
    <property type="match status" value="1"/>
</dbReference>
<keyword evidence="4 7" id="KW-0689">Ribosomal protein</keyword>
<comment type="caution">
    <text evidence="8">The sequence shown here is derived from an EMBL/GenBank/DDBJ whole genome shotgun (WGS) entry which is preliminary data.</text>
</comment>
<keyword evidence="3 7" id="KW-0694">RNA-binding</keyword>
<keyword evidence="2 7" id="KW-0699">rRNA-binding</keyword>
<gene>
    <name evidence="7" type="primary">rplR</name>
    <name evidence="8" type="ORF">COU32_03950</name>
</gene>
<dbReference type="InterPro" id="IPR057268">
    <property type="entry name" value="Ribosomal_L18"/>
</dbReference>
<proteinExistence type="inferred from homology"/>
<evidence type="ECO:0000256" key="1">
    <source>
        <dbReference type="ARBA" id="ARBA00007116"/>
    </source>
</evidence>
<accession>A0A2H0TVA2</accession>
<dbReference type="GO" id="GO:0003735">
    <property type="term" value="F:structural constituent of ribosome"/>
    <property type="evidence" value="ECO:0007669"/>
    <property type="project" value="InterPro"/>
</dbReference>
<dbReference type="InterPro" id="IPR004389">
    <property type="entry name" value="Ribosomal_uL18_bac-type"/>
</dbReference>
<dbReference type="PANTHER" id="PTHR12899">
    <property type="entry name" value="39S RIBOSOMAL PROTEIN L18, MITOCHONDRIAL"/>
    <property type="match status" value="1"/>
</dbReference>
<dbReference type="Pfam" id="PF00861">
    <property type="entry name" value="Ribosomal_L18p"/>
    <property type="match status" value="1"/>
</dbReference>
<dbReference type="HAMAP" id="MF_01337_B">
    <property type="entry name" value="Ribosomal_uL18_B"/>
    <property type="match status" value="1"/>
</dbReference>
<dbReference type="EMBL" id="PFBY01000042">
    <property type="protein sequence ID" value="PIR76080.1"/>
    <property type="molecule type" value="Genomic_DNA"/>
</dbReference>
<evidence type="ECO:0000256" key="2">
    <source>
        <dbReference type="ARBA" id="ARBA00022730"/>
    </source>
</evidence>
<dbReference type="GO" id="GO:0006412">
    <property type="term" value="P:translation"/>
    <property type="evidence" value="ECO:0007669"/>
    <property type="project" value="UniProtKB-UniRule"/>
</dbReference>
<dbReference type="GO" id="GO:0008097">
    <property type="term" value="F:5S rRNA binding"/>
    <property type="evidence" value="ECO:0007669"/>
    <property type="project" value="TreeGrafter"/>
</dbReference>
<dbReference type="SUPFAM" id="SSF53137">
    <property type="entry name" value="Translational machinery components"/>
    <property type="match status" value="1"/>
</dbReference>
<sequence>MNTTSQTKEQRRARRRARVRARIVGTAARPRLAVFRSLRGLFVQLIDDTTNKTLVSVNSKKDVISVDVGDRIGKEAIAFALGKAIAEKAKQAQISTVVFDRGGYAYHGRVKAVADGARDGGLTF</sequence>
<dbReference type="NCBIfam" id="TIGR00060">
    <property type="entry name" value="L18_bact"/>
    <property type="match status" value="1"/>
</dbReference>
<dbReference type="FunFam" id="3.30.420.100:FF:000001">
    <property type="entry name" value="50S ribosomal protein L18"/>
    <property type="match status" value="1"/>
</dbReference>
<evidence type="ECO:0000313" key="9">
    <source>
        <dbReference type="Proteomes" id="UP000231530"/>
    </source>
</evidence>
<dbReference type="GO" id="GO:0022625">
    <property type="term" value="C:cytosolic large ribosomal subunit"/>
    <property type="evidence" value="ECO:0007669"/>
    <property type="project" value="TreeGrafter"/>
</dbReference>
<evidence type="ECO:0000256" key="5">
    <source>
        <dbReference type="ARBA" id="ARBA00023274"/>
    </source>
</evidence>
<protein>
    <recommendedName>
        <fullName evidence="6 7">Large ribosomal subunit protein uL18</fullName>
    </recommendedName>
</protein>
<comment type="similarity">
    <text evidence="1 7">Belongs to the universal ribosomal protein uL18 family.</text>
</comment>
<organism evidence="8 9">
    <name type="scientific">Candidatus Magasanikbacteria bacterium CG10_big_fil_rev_8_21_14_0_10_42_10</name>
    <dbReference type="NCBI Taxonomy" id="1974649"/>
    <lineage>
        <taxon>Bacteria</taxon>
        <taxon>Candidatus Magasanikiibacteriota</taxon>
    </lineage>
</organism>
<evidence type="ECO:0000313" key="8">
    <source>
        <dbReference type="EMBL" id="PIR76080.1"/>
    </source>
</evidence>
<dbReference type="Gene3D" id="3.30.420.100">
    <property type="match status" value="1"/>
</dbReference>
<evidence type="ECO:0000256" key="3">
    <source>
        <dbReference type="ARBA" id="ARBA00022884"/>
    </source>
</evidence>
<evidence type="ECO:0000256" key="4">
    <source>
        <dbReference type="ARBA" id="ARBA00022980"/>
    </source>
</evidence>
<dbReference type="Proteomes" id="UP000231530">
    <property type="component" value="Unassembled WGS sequence"/>
</dbReference>
<dbReference type="AlphaFoldDB" id="A0A2H0TVA2"/>
<dbReference type="CDD" id="cd00432">
    <property type="entry name" value="Ribosomal_L18_L5e"/>
    <property type="match status" value="1"/>
</dbReference>
<name>A0A2H0TVA2_9BACT</name>
<evidence type="ECO:0000256" key="6">
    <source>
        <dbReference type="ARBA" id="ARBA00035197"/>
    </source>
</evidence>
<comment type="function">
    <text evidence="7">This is one of the proteins that bind and probably mediate the attachment of the 5S RNA into the large ribosomal subunit, where it forms part of the central protuberance.</text>
</comment>
<dbReference type="InterPro" id="IPR005484">
    <property type="entry name" value="Ribosomal_uL18_bac/plant/anim"/>
</dbReference>